<gene>
    <name evidence="2" type="ORF">ETSY2_17210</name>
</gene>
<dbReference type="HOGENOM" id="CLU_174720_0_0_7"/>
<evidence type="ECO:0000313" key="3">
    <source>
        <dbReference type="Proteomes" id="UP000019140"/>
    </source>
</evidence>
<dbReference type="EMBL" id="AZHX01000697">
    <property type="protein sequence ID" value="ETX06417.1"/>
    <property type="molecule type" value="Genomic_DNA"/>
</dbReference>
<accession>W4M9X2</accession>
<dbReference type="InterPro" id="IPR019595">
    <property type="entry name" value="DUF2470"/>
</dbReference>
<dbReference type="Pfam" id="PF10615">
    <property type="entry name" value="DUF2470"/>
    <property type="match status" value="1"/>
</dbReference>
<reference evidence="2 3" key="1">
    <citation type="journal article" date="2014" name="Nature">
        <title>An environmental bacterial taxon with a large and distinct metabolic repertoire.</title>
        <authorList>
            <person name="Wilson M.C."/>
            <person name="Mori T."/>
            <person name="Ruckert C."/>
            <person name="Uria A.R."/>
            <person name="Helf M.J."/>
            <person name="Takada K."/>
            <person name="Gernert C."/>
            <person name="Steffens U.A."/>
            <person name="Heycke N."/>
            <person name="Schmitt S."/>
            <person name="Rinke C."/>
            <person name="Helfrich E.J."/>
            <person name="Brachmann A.O."/>
            <person name="Gurgui C."/>
            <person name="Wakimoto T."/>
            <person name="Kracht M."/>
            <person name="Crusemann M."/>
            <person name="Hentschel U."/>
            <person name="Abe I."/>
            <person name="Matsunaga S."/>
            <person name="Kalinowski J."/>
            <person name="Takeyama H."/>
            <person name="Piel J."/>
        </authorList>
    </citation>
    <scope>NUCLEOTIDE SEQUENCE [LARGE SCALE GENOMIC DNA]</scope>
    <source>
        <strain evidence="3">TSY2</strain>
    </source>
</reference>
<dbReference type="InterPro" id="IPR037119">
    <property type="entry name" value="Haem_oxidase_HugZ-like_sf"/>
</dbReference>
<comment type="caution">
    <text evidence="2">The sequence shown here is derived from an EMBL/GenBank/DDBJ whole genome shotgun (WGS) entry which is preliminary data.</text>
</comment>
<dbReference type="AlphaFoldDB" id="W4M9X2"/>
<name>W4M9X2_9BACT</name>
<evidence type="ECO:0000259" key="1">
    <source>
        <dbReference type="Pfam" id="PF10615"/>
    </source>
</evidence>
<sequence>MTDNRFDPETERYMVDYMNQNHPASIYWYARTYGDLWDAEDASMLGIDKEGMDLNVEMPDGEKRIRIAFDHVLEDDDDAQSTLIDMSMKAREIIMNRAEQKRQGAG</sequence>
<organism evidence="2 3">
    <name type="scientific">Candidatus Entotheonella gemina</name>
    <dbReference type="NCBI Taxonomy" id="1429439"/>
    <lineage>
        <taxon>Bacteria</taxon>
        <taxon>Pseudomonadati</taxon>
        <taxon>Nitrospinota/Tectimicrobiota group</taxon>
        <taxon>Candidatus Tectimicrobiota</taxon>
        <taxon>Candidatus Entotheonellia</taxon>
        <taxon>Candidatus Entotheonellales</taxon>
        <taxon>Candidatus Entotheonellaceae</taxon>
        <taxon>Candidatus Entotheonella</taxon>
    </lineage>
</organism>
<feature type="domain" description="DUF2470" evidence="1">
    <location>
        <begin position="14"/>
        <end position="86"/>
    </location>
</feature>
<keyword evidence="3" id="KW-1185">Reference proteome</keyword>
<protein>
    <recommendedName>
        <fullName evidence="1">DUF2470 domain-containing protein</fullName>
    </recommendedName>
</protein>
<dbReference type="Proteomes" id="UP000019140">
    <property type="component" value="Unassembled WGS sequence"/>
</dbReference>
<dbReference type="Gene3D" id="3.20.180.10">
    <property type="entry name" value="PNP-oxidase-like"/>
    <property type="match status" value="1"/>
</dbReference>
<proteinExistence type="predicted"/>
<dbReference type="SUPFAM" id="SSF50475">
    <property type="entry name" value="FMN-binding split barrel"/>
    <property type="match status" value="1"/>
</dbReference>
<evidence type="ECO:0000313" key="2">
    <source>
        <dbReference type="EMBL" id="ETX06417.1"/>
    </source>
</evidence>